<gene>
    <name evidence="9" type="primary">mreD</name>
    <name evidence="9" type="ORF">FFIC_280080</name>
</gene>
<sequence length="175" mass="19949">MASWRFVRIKIVYPIVLVLLFLIDGNLMSSFGTLLLHPPFHIVPTLTLIWLFYGIQFEVADHVPFYFYVIGIGLLFDIYYTGILGTYTVAFLGAAVVMLKLRPFFDERLMSGLLLLLIGITVYFVVTYLAGSLINISNLSLIPFLVKELLPTAVMNLIIAAIGYYPVWSWYQRLI</sequence>
<evidence type="ECO:0000256" key="5">
    <source>
        <dbReference type="ARBA" id="ARBA00022960"/>
    </source>
</evidence>
<comment type="similarity">
    <text evidence="2">Belongs to the MreD family.</text>
</comment>
<keyword evidence="4 8" id="KW-0812">Transmembrane</keyword>
<dbReference type="NCBIfam" id="TIGR03426">
    <property type="entry name" value="shape_MreD"/>
    <property type="match status" value="1"/>
</dbReference>
<evidence type="ECO:0000256" key="7">
    <source>
        <dbReference type="ARBA" id="ARBA00023136"/>
    </source>
</evidence>
<evidence type="ECO:0000313" key="9">
    <source>
        <dbReference type="EMBL" id="GAP00005.1"/>
    </source>
</evidence>
<feature type="transmembrane region" description="Helical" evidence="8">
    <location>
        <begin position="109"/>
        <end position="130"/>
    </location>
</feature>
<dbReference type="STRING" id="157463.GCA_001047075_00922"/>
<comment type="subcellular location">
    <subcellularLocation>
        <location evidence="1">Cell membrane</location>
        <topology evidence="1">Multi-pass membrane protein</topology>
    </subcellularLocation>
</comment>
<evidence type="ECO:0000256" key="3">
    <source>
        <dbReference type="ARBA" id="ARBA00022475"/>
    </source>
</evidence>
<dbReference type="EMBL" id="DF968005">
    <property type="protein sequence ID" value="GAP00005.1"/>
    <property type="molecule type" value="Genomic_DNA"/>
</dbReference>
<accession>A0A0K8MJG7</accession>
<name>A0A0K8MJG7_9LACO</name>
<protein>
    <submittedName>
        <fullName evidence="9">Cell shape determining protein MreD</fullName>
    </submittedName>
</protein>
<keyword evidence="6 8" id="KW-1133">Transmembrane helix</keyword>
<keyword evidence="3" id="KW-1003">Cell membrane</keyword>
<organism evidence="9 10">
    <name type="scientific">Fructobacillus ficulneus</name>
    <dbReference type="NCBI Taxonomy" id="157463"/>
    <lineage>
        <taxon>Bacteria</taxon>
        <taxon>Bacillati</taxon>
        <taxon>Bacillota</taxon>
        <taxon>Bacilli</taxon>
        <taxon>Lactobacillales</taxon>
        <taxon>Lactobacillaceae</taxon>
        <taxon>Fructobacillus</taxon>
    </lineage>
</organism>
<keyword evidence="5" id="KW-0133">Cell shape</keyword>
<dbReference type="Proteomes" id="UP000253891">
    <property type="component" value="Unassembled WGS sequence"/>
</dbReference>
<evidence type="ECO:0000256" key="1">
    <source>
        <dbReference type="ARBA" id="ARBA00004651"/>
    </source>
</evidence>
<evidence type="ECO:0000256" key="4">
    <source>
        <dbReference type="ARBA" id="ARBA00022692"/>
    </source>
</evidence>
<evidence type="ECO:0000313" key="10">
    <source>
        <dbReference type="Proteomes" id="UP000253891"/>
    </source>
</evidence>
<evidence type="ECO:0000256" key="6">
    <source>
        <dbReference type="ARBA" id="ARBA00022989"/>
    </source>
</evidence>
<dbReference type="AlphaFoldDB" id="A0A0K8MJG7"/>
<feature type="transmembrane region" description="Helical" evidence="8">
    <location>
        <begin position="150"/>
        <end position="171"/>
    </location>
</feature>
<reference evidence="9 10" key="1">
    <citation type="journal article" date="2015" name="BMC Genomics">
        <title>Comparative genomics of Fructobacillus spp. and Leuconostoc spp. reveals niche-specific evolution of Fructobacillus spp.</title>
        <authorList>
            <person name="Endo A."/>
            <person name="Tanizawa Y."/>
            <person name="Tanaka N."/>
            <person name="Maeno S."/>
            <person name="Kumar H."/>
            <person name="Shiwa Y."/>
            <person name="Okada S."/>
            <person name="Yoshikawa H."/>
            <person name="Dicks L."/>
            <person name="Nakagawa J."/>
            <person name="Arita M."/>
        </authorList>
    </citation>
    <scope>NUCLEOTIDE SEQUENCE [LARGE SCALE GENOMIC DNA]</scope>
    <source>
        <strain evidence="9 10">JCM 12225</strain>
    </source>
</reference>
<dbReference type="OrthoDB" id="2148512at2"/>
<keyword evidence="7 8" id="KW-0472">Membrane</keyword>
<dbReference type="InterPro" id="IPR007227">
    <property type="entry name" value="Cell_shape_determining_MreD"/>
</dbReference>
<dbReference type="GO" id="GO:0005886">
    <property type="term" value="C:plasma membrane"/>
    <property type="evidence" value="ECO:0007669"/>
    <property type="project" value="UniProtKB-SubCell"/>
</dbReference>
<feature type="transmembrane region" description="Helical" evidence="8">
    <location>
        <begin position="65"/>
        <end position="97"/>
    </location>
</feature>
<dbReference type="GO" id="GO:0008360">
    <property type="term" value="P:regulation of cell shape"/>
    <property type="evidence" value="ECO:0007669"/>
    <property type="project" value="UniProtKB-KW"/>
</dbReference>
<evidence type="ECO:0000256" key="8">
    <source>
        <dbReference type="SAM" id="Phobius"/>
    </source>
</evidence>
<proteinExistence type="inferred from homology"/>
<evidence type="ECO:0000256" key="2">
    <source>
        <dbReference type="ARBA" id="ARBA00007776"/>
    </source>
</evidence>
<keyword evidence="10" id="KW-1185">Reference proteome</keyword>
<dbReference type="RefSeq" id="WP_061993360.1">
    <property type="nucleotide sequence ID" value="NZ_DF968005.1"/>
</dbReference>